<accession>A0ABN7I556</accession>
<dbReference type="Pfam" id="PF00730">
    <property type="entry name" value="HhH-GPD"/>
    <property type="match status" value="1"/>
</dbReference>
<keyword evidence="5" id="KW-0234">DNA repair</keyword>
<sequence>MPSATPAWNKALARKGQLDGKFLIGYMKAGTYSLPSCTVRATKGEDVQLFTTETSAKNAGLRPCKVCRPDRFHDGEKASLTLFQDLLRGFSASPTEFTSVADLIQRANLPVDQLEDLYRDHAHMTAAQWLRRVQARHAAKAITAGSPPEIAGADAGFSSRKVFEEAFVAEYAMLPSDYGNLNAKKGFALHLPTSYRPQEAVGYHGRDVQSPSERAEGQRIWKALHTADGPAIIEIAIGAGRATVKVATEKNLGRESMAFLQQSALRMLGLSNDISAFEQRHPEIVKTRRGLRVPLLPSAFDALCWAITGQQINLTFAAALRRDMINLAGEKIYDMRVHPTAEQLAHLGIEPLRKIRYSGSKANYVISAAEQIAGGHLDIEGLLDGSAVAAQDALVAQKGIGIWTARYVMMRTGFADAAPVGDSGLATALQRLYPSEARPDAEEAGRLMFRFSPHRSLASMHLWASLSDGK</sequence>
<dbReference type="Proteomes" id="UP000598032">
    <property type="component" value="Unassembled WGS sequence"/>
</dbReference>
<dbReference type="InterPro" id="IPR003265">
    <property type="entry name" value="HhH-GPD_domain"/>
</dbReference>
<dbReference type="SUPFAM" id="SSF48150">
    <property type="entry name" value="DNA-glycosylase"/>
    <property type="match status" value="1"/>
</dbReference>
<dbReference type="InterPro" id="IPR018060">
    <property type="entry name" value="HTH_AraC"/>
</dbReference>
<comment type="caution">
    <text evidence="7">The sequence shown here is derived from an EMBL/GenBank/DDBJ whole genome shotgun (WGS) entry which is preliminary data.</text>
</comment>
<keyword evidence="4" id="KW-0010">Activator</keyword>
<evidence type="ECO:0000313" key="8">
    <source>
        <dbReference type="Proteomes" id="UP000598032"/>
    </source>
</evidence>
<dbReference type="SUPFAM" id="SSF57884">
    <property type="entry name" value="Ada DNA repair protein, N-terminal domain (N-Ada 10)"/>
    <property type="match status" value="1"/>
</dbReference>
<dbReference type="Pfam" id="PF02805">
    <property type="entry name" value="Ada_Zn_binding"/>
    <property type="match status" value="1"/>
</dbReference>
<dbReference type="SMART" id="SM01009">
    <property type="entry name" value="AlkA_N"/>
    <property type="match status" value="1"/>
</dbReference>
<feature type="domain" description="HTH araC/xylS-type" evidence="6">
    <location>
        <begin position="76"/>
        <end position="181"/>
    </location>
</feature>
<organism evidence="7 8">
    <name type="scientific">Paraburkholderia metrosideri</name>
    <dbReference type="NCBI Taxonomy" id="580937"/>
    <lineage>
        <taxon>Bacteria</taxon>
        <taxon>Pseudomonadati</taxon>
        <taxon>Pseudomonadota</taxon>
        <taxon>Betaproteobacteria</taxon>
        <taxon>Burkholderiales</taxon>
        <taxon>Burkholderiaceae</taxon>
        <taxon>Paraburkholderia</taxon>
    </lineage>
</organism>
<dbReference type="Gene3D" id="3.40.10.10">
    <property type="entry name" value="DNA Methylphosphotriester Repair Domain"/>
    <property type="match status" value="1"/>
</dbReference>
<keyword evidence="8" id="KW-1185">Reference proteome</keyword>
<evidence type="ECO:0000256" key="4">
    <source>
        <dbReference type="ARBA" id="ARBA00023159"/>
    </source>
</evidence>
<dbReference type="Gene3D" id="1.10.10.60">
    <property type="entry name" value="Homeodomain-like"/>
    <property type="match status" value="1"/>
</dbReference>
<dbReference type="Gene3D" id="1.10.1670.40">
    <property type="match status" value="1"/>
</dbReference>
<evidence type="ECO:0000256" key="1">
    <source>
        <dbReference type="ARBA" id="ARBA00000086"/>
    </source>
</evidence>
<gene>
    <name evidence="7" type="ORF">LMG28140_05290</name>
</gene>
<proteinExistence type="predicted"/>
<evidence type="ECO:0000256" key="5">
    <source>
        <dbReference type="ARBA" id="ARBA00023204"/>
    </source>
</evidence>
<dbReference type="RefSeq" id="WP_201645205.1">
    <property type="nucleotide sequence ID" value="NZ_CAJHCP010000013.1"/>
</dbReference>
<dbReference type="PANTHER" id="PTHR43003">
    <property type="entry name" value="DNA-3-METHYLADENINE GLYCOSYLASE"/>
    <property type="match status" value="1"/>
</dbReference>
<evidence type="ECO:0000313" key="7">
    <source>
        <dbReference type="EMBL" id="CAD6553460.1"/>
    </source>
</evidence>
<dbReference type="PROSITE" id="PS01124">
    <property type="entry name" value="HTH_ARAC_FAMILY_2"/>
    <property type="match status" value="1"/>
</dbReference>
<dbReference type="PANTHER" id="PTHR43003:SF12">
    <property type="entry name" value="DNA-3-METHYLADENINE GLYCOSYLASE"/>
    <property type="match status" value="1"/>
</dbReference>
<evidence type="ECO:0000256" key="2">
    <source>
        <dbReference type="ARBA" id="ARBA00012000"/>
    </source>
</evidence>
<reference evidence="7 8" key="1">
    <citation type="submission" date="2020-10" db="EMBL/GenBank/DDBJ databases">
        <authorList>
            <person name="Peeters C."/>
        </authorList>
    </citation>
    <scope>NUCLEOTIDE SEQUENCE [LARGE SCALE GENOMIC DNA]</scope>
    <source>
        <strain evidence="7 8">LMG 28140</strain>
    </source>
</reference>
<dbReference type="InterPro" id="IPR035451">
    <property type="entry name" value="Ada-like_dom_sf"/>
</dbReference>
<comment type="catalytic activity">
    <reaction evidence="1">
        <text>Hydrolysis of alkylated DNA, releasing 3-methyladenine, 3-methylguanine, 7-methylguanine and 7-methyladenine.</text>
        <dbReference type="EC" id="3.2.2.21"/>
    </reaction>
</comment>
<dbReference type="SMART" id="SM00342">
    <property type="entry name" value="HTH_ARAC"/>
    <property type="match status" value="1"/>
</dbReference>
<dbReference type="EMBL" id="CAJHCP010000013">
    <property type="protein sequence ID" value="CAD6553460.1"/>
    <property type="molecule type" value="Genomic_DNA"/>
</dbReference>
<name>A0ABN7I556_9BURK</name>
<dbReference type="Gene3D" id="1.10.340.30">
    <property type="entry name" value="Hypothetical protein, domain 2"/>
    <property type="match status" value="1"/>
</dbReference>
<keyword evidence="3" id="KW-0227">DNA damage</keyword>
<dbReference type="Pfam" id="PF12833">
    <property type="entry name" value="HTH_18"/>
    <property type="match status" value="1"/>
</dbReference>
<dbReference type="InterPro" id="IPR004026">
    <property type="entry name" value="Ada_DNA_repair_Zn-bd"/>
</dbReference>
<evidence type="ECO:0000256" key="3">
    <source>
        <dbReference type="ARBA" id="ARBA00022763"/>
    </source>
</evidence>
<evidence type="ECO:0000259" key="6">
    <source>
        <dbReference type="PROSITE" id="PS01124"/>
    </source>
</evidence>
<dbReference type="InterPro" id="IPR051912">
    <property type="entry name" value="Alkylbase_DNA_Glycosylase/TA"/>
</dbReference>
<dbReference type="SMART" id="SM00478">
    <property type="entry name" value="ENDO3c"/>
    <property type="match status" value="1"/>
</dbReference>
<dbReference type="CDD" id="cd00056">
    <property type="entry name" value="ENDO3c"/>
    <property type="match status" value="1"/>
</dbReference>
<dbReference type="InterPro" id="IPR011257">
    <property type="entry name" value="DNA_glycosylase"/>
</dbReference>
<dbReference type="InterPro" id="IPR010316">
    <property type="entry name" value="AlkA_N"/>
</dbReference>
<protein>
    <recommendedName>
        <fullName evidence="2">DNA-3-methyladenine glycosylase II</fullName>
        <ecNumber evidence="2">3.2.2.21</ecNumber>
    </recommendedName>
</protein>
<dbReference type="EC" id="3.2.2.21" evidence="2"/>